<feature type="transmembrane region" description="Helical" evidence="1">
    <location>
        <begin position="97"/>
        <end position="117"/>
    </location>
</feature>
<sequence>MKKENIFLLVASLGIFPVALTYGLFQELFFGIDVNSIEMTNIFRATMGLYVAMGTFWLVAAFNNKYTFSALHSLIVFMSGLAAARMVSMLVDGTPNIVLVGYTVIEAVIAFSGYAVLKGSTNANFQQQNKVGAY</sequence>
<evidence type="ECO:0000313" key="2">
    <source>
        <dbReference type="EMBL" id="CAH1598133.1"/>
    </source>
</evidence>
<evidence type="ECO:0000256" key="1">
    <source>
        <dbReference type="SAM" id="Phobius"/>
    </source>
</evidence>
<name>A0AAU9QTA8_9VIBR</name>
<dbReference type="Proteomes" id="UP001295462">
    <property type="component" value="Unassembled WGS sequence"/>
</dbReference>
<accession>A0AAU9QTA8</accession>
<dbReference type="RefSeq" id="WP_409589494.1">
    <property type="nucleotide sequence ID" value="NZ_CAKMTZ010000087.1"/>
</dbReference>
<gene>
    <name evidence="2" type="ORF">THF1A12_350002</name>
</gene>
<comment type="caution">
    <text evidence="2">The sequence shown here is derived from an EMBL/GenBank/DDBJ whole genome shotgun (WGS) entry which is preliminary data.</text>
</comment>
<dbReference type="InterPro" id="IPR025597">
    <property type="entry name" value="DUF4345"/>
</dbReference>
<keyword evidence="1" id="KW-0472">Membrane</keyword>
<dbReference type="AlphaFoldDB" id="A0AAU9QTA8"/>
<evidence type="ECO:0000313" key="3">
    <source>
        <dbReference type="Proteomes" id="UP001295462"/>
    </source>
</evidence>
<organism evidence="2 3">
    <name type="scientific">Vibrio jasicida</name>
    <dbReference type="NCBI Taxonomy" id="766224"/>
    <lineage>
        <taxon>Bacteria</taxon>
        <taxon>Pseudomonadati</taxon>
        <taxon>Pseudomonadota</taxon>
        <taxon>Gammaproteobacteria</taxon>
        <taxon>Vibrionales</taxon>
        <taxon>Vibrionaceae</taxon>
        <taxon>Vibrio</taxon>
    </lineage>
</organism>
<dbReference type="EMBL" id="CAKMUD010000089">
    <property type="protein sequence ID" value="CAH1598133.1"/>
    <property type="molecule type" value="Genomic_DNA"/>
</dbReference>
<proteinExistence type="predicted"/>
<protein>
    <submittedName>
        <fullName evidence="2">Membrane protein</fullName>
    </submittedName>
</protein>
<dbReference type="Pfam" id="PF14248">
    <property type="entry name" value="DUF4345"/>
    <property type="match status" value="1"/>
</dbReference>
<feature type="transmembrane region" description="Helical" evidence="1">
    <location>
        <begin position="45"/>
        <end position="62"/>
    </location>
</feature>
<feature type="transmembrane region" description="Helical" evidence="1">
    <location>
        <begin position="74"/>
        <end position="91"/>
    </location>
</feature>
<reference evidence="2" key="1">
    <citation type="submission" date="2022-01" db="EMBL/GenBank/DDBJ databases">
        <authorList>
            <person name="Lagorce A."/>
        </authorList>
    </citation>
    <scope>NUCLEOTIDE SEQUENCE</scope>
    <source>
        <strain evidence="2">Th15_F1_A12</strain>
    </source>
</reference>
<keyword evidence="1" id="KW-1133">Transmembrane helix</keyword>
<keyword evidence="1" id="KW-0812">Transmembrane</keyword>